<evidence type="ECO:0000256" key="5">
    <source>
        <dbReference type="ARBA" id="ARBA00022679"/>
    </source>
</evidence>
<keyword evidence="9" id="KW-0067">ATP-binding</keyword>
<evidence type="ECO:0000256" key="12">
    <source>
        <dbReference type="ARBA" id="ARBA00023136"/>
    </source>
</evidence>
<dbReference type="SMART" id="SM00065">
    <property type="entry name" value="GAF"/>
    <property type="match status" value="1"/>
</dbReference>
<dbReference type="RefSeq" id="WP_115515609.1">
    <property type="nucleotide sequence ID" value="NZ_QRGO01000001.1"/>
</dbReference>
<dbReference type="InterPro" id="IPR003018">
    <property type="entry name" value="GAF"/>
</dbReference>
<dbReference type="SMART" id="SM00388">
    <property type="entry name" value="HisKA"/>
    <property type="match status" value="1"/>
</dbReference>
<keyword evidence="12 13" id="KW-0472">Membrane</keyword>
<proteinExistence type="predicted"/>
<dbReference type="Pfam" id="PF13492">
    <property type="entry name" value="GAF_3"/>
    <property type="match status" value="1"/>
</dbReference>
<feature type="transmembrane region" description="Helical" evidence="13">
    <location>
        <begin position="425"/>
        <end position="443"/>
    </location>
</feature>
<protein>
    <recommendedName>
        <fullName evidence="3">histidine kinase</fullName>
        <ecNumber evidence="3">2.7.13.3</ecNumber>
    </recommendedName>
</protein>
<dbReference type="CDD" id="cd00082">
    <property type="entry name" value="HisKA"/>
    <property type="match status" value="1"/>
</dbReference>
<keyword evidence="7" id="KW-0547">Nucleotide-binding</keyword>
<dbReference type="FunFam" id="3.40.50.300:FF:000483">
    <property type="entry name" value="Sensor histidine kinase KdpD"/>
    <property type="match status" value="1"/>
</dbReference>
<dbReference type="PROSITE" id="PS50109">
    <property type="entry name" value="HIS_KIN"/>
    <property type="match status" value="1"/>
</dbReference>
<dbReference type="InterPro" id="IPR027417">
    <property type="entry name" value="P-loop_NTPase"/>
</dbReference>
<dbReference type="OrthoDB" id="9806130at2"/>
<dbReference type="InterPro" id="IPR038318">
    <property type="entry name" value="KdpD_sf"/>
</dbReference>
<dbReference type="Gene3D" id="3.40.50.620">
    <property type="entry name" value="HUPs"/>
    <property type="match status" value="1"/>
</dbReference>
<dbReference type="InterPro" id="IPR029016">
    <property type="entry name" value="GAF-like_dom_sf"/>
</dbReference>
<evidence type="ECO:0000256" key="13">
    <source>
        <dbReference type="SAM" id="Phobius"/>
    </source>
</evidence>
<evidence type="ECO:0000256" key="1">
    <source>
        <dbReference type="ARBA" id="ARBA00000085"/>
    </source>
</evidence>
<dbReference type="Gene3D" id="3.30.565.10">
    <property type="entry name" value="Histidine kinase-like ATPase, C-terminal domain"/>
    <property type="match status" value="1"/>
</dbReference>
<feature type="transmembrane region" description="Helical" evidence="13">
    <location>
        <begin position="475"/>
        <end position="495"/>
    </location>
</feature>
<evidence type="ECO:0000313" key="15">
    <source>
        <dbReference type="EMBL" id="RDV03583.1"/>
    </source>
</evidence>
<accession>A0A371B826</accession>
<dbReference type="SUPFAM" id="SSF55781">
    <property type="entry name" value="GAF domain-like"/>
    <property type="match status" value="1"/>
</dbReference>
<dbReference type="InterPro" id="IPR003661">
    <property type="entry name" value="HisK_dim/P_dom"/>
</dbReference>
<evidence type="ECO:0000256" key="4">
    <source>
        <dbReference type="ARBA" id="ARBA00022553"/>
    </source>
</evidence>
<evidence type="ECO:0000256" key="10">
    <source>
        <dbReference type="ARBA" id="ARBA00022989"/>
    </source>
</evidence>
<dbReference type="PANTHER" id="PTHR45569">
    <property type="entry name" value="SENSOR PROTEIN KDPD"/>
    <property type="match status" value="1"/>
</dbReference>
<dbReference type="PANTHER" id="PTHR45569:SF1">
    <property type="entry name" value="SENSOR PROTEIN KDPD"/>
    <property type="match status" value="1"/>
</dbReference>
<evidence type="ECO:0000256" key="9">
    <source>
        <dbReference type="ARBA" id="ARBA00022840"/>
    </source>
</evidence>
<dbReference type="EC" id="2.7.13.3" evidence="3"/>
<dbReference type="InterPro" id="IPR036097">
    <property type="entry name" value="HisK_dim/P_sf"/>
</dbReference>
<dbReference type="EMBL" id="QRGO01000001">
    <property type="protein sequence ID" value="RDV03583.1"/>
    <property type="molecule type" value="Genomic_DNA"/>
</dbReference>
<keyword evidence="11" id="KW-0902">Two-component regulatory system</keyword>
<feature type="transmembrane region" description="Helical" evidence="13">
    <location>
        <begin position="399"/>
        <end position="419"/>
    </location>
</feature>
<comment type="caution">
    <text evidence="15">The sequence shown here is derived from an EMBL/GenBank/DDBJ whole genome shotgun (WGS) entry which is preliminary data.</text>
</comment>
<organism evidence="15 16">
    <name type="scientific">Undibacter mobilis</name>
    <dbReference type="NCBI Taxonomy" id="2292256"/>
    <lineage>
        <taxon>Bacteria</taxon>
        <taxon>Pseudomonadati</taxon>
        <taxon>Pseudomonadota</taxon>
        <taxon>Alphaproteobacteria</taxon>
        <taxon>Hyphomicrobiales</taxon>
        <taxon>Nitrobacteraceae</taxon>
        <taxon>Undibacter</taxon>
    </lineage>
</organism>
<dbReference type="InterPro" id="IPR005467">
    <property type="entry name" value="His_kinase_dom"/>
</dbReference>
<sequence>MAKDEAQRASPDALLALARKEGRGRLKIFLGAAPGVGKTFAMLTGARSERDGGRDVVAGLIETHGRRETERLIGDLEVLPRKPIVYRNQVMREFDLDAALARRPGLLLVDEYAHTNVPGSRHPKRWQDIDEILETGIDVWTTLNIQHLESLNDVVQKISKVRVRETVPDSVFDKADEVVLVDFPPDELLKRLAEGKVYVEETAARAVENFFKPQNLTALRELALRRAAERVDASLVERMQAQAIEGPWAAGERILACIGPDPGSPMVVRAAKRLADLMDAPWIAVTVERPGTVLDNAARARLDGAIALAQSLGAETQTLTGADLPAELLRFARFENVTQIVIGRSRSGFFSELLRRSLPHELVRRTQDIAIHLITREAEAAVVKAKPARRWLPPQPLHFVYAVAAVAMALGVGKAITLFTPLPNLSMIFMLAVLFTAINFGIWPAIFASLLSFAVYNFFFITPLYTFTIAEPYELLALVIFLVVAMVSSAMAGRVREQARIAADRMRAMRRLYEFTRRMSRLATQDALAEGAASEIHTGLGRGVVVLLAQGDDLVLAAAWPPEDELDAAAMTAARWAYHHDEPAGADTGTLPILPWYFVPLRIGDRTLGVIGVAKEAGSPPLDSESKALLTTLSEQTAAALDRASLAREMVSARTATETERVRNTLLASISHDFRTPLSSILGSATSLIDYGDRLDAAAQKDLLGQIKQEAEGLDDMVRNLLAITRIDAGALELRRDWIDLREIVERIVGAARRRGAAQTIEVALPDDLPLVRADATLAEQAIGNVVANALVHTPKDARIVIDGVAGVPILRVTDNGPGISAEVLPHIFDKFVMAPKGDRADGRQSTGLGLAIAKGIMEAHGGSIAVDSPPGGGVRFVLTFPREGRQP</sequence>
<gene>
    <name evidence="15" type="ORF">DXH78_02670</name>
</gene>
<evidence type="ECO:0000256" key="2">
    <source>
        <dbReference type="ARBA" id="ARBA00004141"/>
    </source>
</evidence>
<feature type="domain" description="Histidine kinase" evidence="14">
    <location>
        <begin position="669"/>
        <end position="885"/>
    </location>
</feature>
<dbReference type="AlphaFoldDB" id="A0A371B826"/>
<comment type="subcellular location">
    <subcellularLocation>
        <location evidence="2">Membrane</location>
        <topology evidence="2">Multi-pass membrane protein</topology>
    </subcellularLocation>
</comment>
<comment type="catalytic activity">
    <reaction evidence="1">
        <text>ATP + protein L-histidine = ADP + protein N-phospho-L-histidine.</text>
        <dbReference type="EC" id="2.7.13.3"/>
    </reaction>
</comment>
<dbReference type="Pfam" id="PF00512">
    <property type="entry name" value="HisKA"/>
    <property type="match status" value="1"/>
</dbReference>
<dbReference type="Pfam" id="PF13493">
    <property type="entry name" value="DUF4118"/>
    <property type="match status" value="1"/>
</dbReference>
<dbReference type="InterPro" id="IPR052023">
    <property type="entry name" value="Histidine_kinase_KdpD"/>
</dbReference>
<dbReference type="Gene3D" id="3.30.450.40">
    <property type="match status" value="1"/>
</dbReference>
<reference evidence="16" key="1">
    <citation type="submission" date="2018-08" db="EMBL/GenBank/DDBJ databases">
        <authorList>
            <person name="Kim S.-J."/>
            <person name="Jung G.-Y."/>
        </authorList>
    </citation>
    <scope>NUCLEOTIDE SEQUENCE [LARGE SCALE GENOMIC DNA]</scope>
    <source>
        <strain evidence="16">GY_H</strain>
    </source>
</reference>
<dbReference type="InterPro" id="IPR003852">
    <property type="entry name" value="Sig_transdc_His_kinase_KdpD_N"/>
</dbReference>
<evidence type="ECO:0000256" key="3">
    <source>
        <dbReference type="ARBA" id="ARBA00012438"/>
    </source>
</evidence>
<dbReference type="Gene3D" id="1.20.120.620">
    <property type="entry name" value="Backbone structure of the membrane domain of e. Coli histidine kinase receptor kdpd"/>
    <property type="match status" value="1"/>
</dbReference>
<dbReference type="GO" id="GO:0005524">
    <property type="term" value="F:ATP binding"/>
    <property type="evidence" value="ECO:0007669"/>
    <property type="project" value="UniProtKB-KW"/>
</dbReference>
<dbReference type="SUPFAM" id="SSF52402">
    <property type="entry name" value="Adenine nucleotide alpha hydrolases-like"/>
    <property type="match status" value="1"/>
</dbReference>
<evidence type="ECO:0000313" key="16">
    <source>
        <dbReference type="Proteomes" id="UP000263993"/>
    </source>
</evidence>
<dbReference type="GO" id="GO:0005737">
    <property type="term" value="C:cytoplasm"/>
    <property type="evidence" value="ECO:0007669"/>
    <property type="project" value="UniProtKB-ARBA"/>
</dbReference>
<dbReference type="Gene3D" id="1.10.287.130">
    <property type="match status" value="1"/>
</dbReference>
<evidence type="ECO:0000256" key="7">
    <source>
        <dbReference type="ARBA" id="ARBA00022741"/>
    </source>
</evidence>
<dbReference type="Pfam" id="PF02518">
    <property type="entry name" value="HATPase_c"/>
    <property type="match status" value="1"/>
</dbReference>
<dbReference type="InterPro" id="IPR014729">
    <property type="entry name" value="Rossmann-like_a/b/a_fold"/>
</dbReference>
<dbReference type="Proteomes" id="UP000263993">
    <property type="component" value="Unassembled WGS sequence"/>
</dbReference>
<dbReference type="InterPro" id="IPR036890">
    <property type="entry name" value="HATPase_C_sf"/>
</dbReference>
<keyword evidence="16" id="KW-1185">Reference proteome</keyword>
<keyword evidence="6 13" id="KW-0812">Transmembrane</keyword>
<evidence type="ECO:0000256" key="11">
    <source>
        <dbReference type="ARBA" id="ARBA00023012"/>
    </source>
</evidence>
<evidence type="ECO:0000256" key="6">
    <source>
        <dbReference type="ARBA" id="ARBA00022692"/>
    </source>
</evidence>
<dbReference type="SUPFAM" id="SSF55874">
    <property type="entry name" value="ATPase domain of HSP90 chaperone/DNA topoisomerase II/histidine kinase"/>
    <property type="match status" value="1"/>
</dbReference>
<dbReference type="GO" id="GO:0005886">
    <property type="term" value="C:plasma membrane"/>
    <property type="evidence" value="ECO:0007669"/>
    <property type="project" value="TreeGrafter"/>
</dbReference>
<keyword evidence="4" id="KW-0597">Phosphoprotein</keyword>
<dbReference type="InterPro" id="IPR004358">
    <property type="entry name" value="Sig_transdc_His_kin-like_C"/>
</dbReference>
<dbReference type="GO" id="GO:0000155">
    <property type="term" value="F:phosphorelay sensor kinase activity"/>
    <property type="evidence" value="ECO:0007669"/>
    <property type="project" value="InterPro"/>
</dbReference>
<evidence type="ECO:0000256" key="8">
    <source>
        <dbReference type="ARBA" id="ARBA00022777"/>
    </source>
</evidence>
<name>A0A371B826_9BRAD</name>
<keyword evidence="10 13" id="KW-1133">Transmembrane helix</keyword>
<dbReference type="CDD" id="cd00075">
    <property type="entry name" value="HATPase"/>
    <property type="match status" value="1"/>
</dbReference>
<keyword evidence="8 15" id="KW-0418">Kinase</keyword>
<evidence type="ECO:0000259" key="14">
    <source>
        <dbReference type="PROSITE" id="PS50109"/>
    </source>
</evidence>
<dbReference type="InterPro" id="IPR025201">
    <property type="entry name" value="KdpD_TM"/>
</dbReference>
<dbReference type="SUPFAM" id="SSF47384">
    <property type="entry name" value="Homodimeric domain of signal transducing histidine kinase"/>
    <property type="match status" value="1"/>
</dbReference>
<dbReference type="InterPro" id="IPR003594">
    <property type="entry name" value="HATPase_dom"/>
</dbReference>
<dbReference type="SMART" id="SM00387">
    <property type="entry name" value="HATPase_c"/>
    <property type="match status" value="1"/>
</dbReference>
<dbReference type="Pfam" id="PF02702">
    <property type="entry name" value="KdpD"/>
    <property type="match status" value="1"/>
</dbReference>
<dbReference type="Gene3D" id="3.40.50.300">
    <property type="entry name" value="P-loop containing nucleotide triphosphate hydrolases"/>
    <property type="match status" value="1"/>
</dbReference>
<dbReference type="PRINTS" id="PR00344">
    <property type="entry name" value="BCTRLSENSOR"/>
</dbReference>
<keyword evidence="5" id="KW-0808">Transferase</keyword>